<dbReference type="FunFam" id="3.40.1390.30:FF:000001">
    <property type="entry name" value="GTP cyclohydrolase 1 type 2"/>
    <property type="match status" value="1"/>
</dbReference>
<dbReference type="SUPFAM" id="SSF102705">
    <property type="entry name" value="NIF3 (NGG1p interacting factor 3)-like"/>
    <property type="match status" value="1"/>
</dbReference>
<evidence type="ECO:0000313" key="6">
    <source>
        <dbReference type="EMBL" id="SDH03203.1"/>
    </source>
</evidence>
<dbReference type="PANTHER" id="PTHR13799:SF14">
    <property type="entry name" value="GTP CYCLOHYDROLASE 1 TYPE 2 HOMOLOG"/>
    <property type="match status" value="1"/>
</dbReference>
<sequence>MYANGQRIIQYFEEFAPKHLAMEGDKIGLQVGTLQKNVKKVMIALDVLEEVVDEAIAEGVDLIIAHHAVIFRPLKNLRTDLPAGRLYEKLIKHDIAVYVAHTNLDVAEGGINDLMAEALGLEEVEILEKWHEQKLKKIVVYVPLSHIDIVRDAMSQTGAGWIGQYSHCTFGVRGTGTFMPRAGTNPYIGEQGKLEQVEEVRLETIMPEEAQSRVLKAMIKAHPYEEVAYDIYPVEQTGATFGIGRIGKLKEPVPLRTFALQVKEAFEVKGLRVVGDLERKVQKVAVLGGDGNSFVPKAIFKGADVLVTGDIYYHTAHDAMAGGLAIVDPGHNVEKIMKQGVKNVLDKRLKEEHLETEIIVSKVNTDPFTFL</sequence>
<name>A0A1G7Z3C1_ANETH</name>
<proteinExistence type="inferred from homology"/>
<feature type="binding site" evidence="5">
    <location>
        <position position="334"/>
    </location>
    <ligand>
        <name>a divalent metal cation</name>
        <dbReference type="ChEBI" id="CHEBI:60240"/>
        <label>1</label>
    </ligand>
</feature>
<dbReference type="FunFam" id="3.30.70.120:FF:000006">
    <property type="entry name" value="GTP cyclohydrolase 1 type 2 homolog"/>
    <property type="match status" value="1"/>
</dbReference>
<feature type="binding site" evidence="5">
    <location>
        <position position="105"/>
    </location>
    <ligand>
        <name>a divalent metal cation</name>
        <dbReference type="ChEBI" id="CHEBI:60240"/>
        <label>1</label>
    </ligand>
</feature>
<accession>A0A1G7Z3C1</accession>
<feature type="binding site" evidence="5">
    <location>
        <position position="66"/>
    </location>
    <ligand>
        <name>a divalent metal cation</name>
        <dbReference type="ChEBI" id="CHEBI:60240"/>
        <label>1</label>
    </ligand>
</feature>
<dbReference type="GO" id="GO:0005737">
    <property type="term" value="C:cytoplasm"/>
    <property type="evidence" value="ECO:0007669"/>
    <property type="project" value="TreeGrafter"/>
</dbReference>
<dbReference type="NCBIfam" id="TIGR00486">
    <property type="entry name" value="YbgI_SA1388"/>
    <property type="match status" value="1"/>
</dbReference>
<evidence type="ECO:0000256" key="5">
    <source>
        <dbReference type="PIRSR" id="PIRSR602678-1"/>
    </source>
</evidence>
<dbReference type="InterPro" id="IPR036069">
    <property type="entry name" value="DUF34/NIF3_sf"/>
</dbReference>
<dbReference type="PIRSF" id="PIRSF037489">
    <property type="entry name" value="UCP037489_NIF3_YqfO"/>
    <property type="match status" value="1"/>
</dbReference>
<evidence type="ECO:0000256" key="2">
    <source>
        <dbReference type="ARBA" id="ARBA00022112"/>
    </source>
</evidence>
<organism evidence="6 7">
    <name type="scientific">Aneurinibacillus thermoaerophilus</name>
    <dbReference type="NCBI Taxonomy" id="143495"/>
    <lineage>
        <taxon>Bacteria</taxon>
        <taxon>Bacillati</taxon>
        <taxon>Bacillota</taxon>
        <taxon>Bacilli</taxon>
        <taxon>Bacillales</taxon>
        <taxon>Paenibacillaceae</taxon>
        <taxon>Aneurinibacillus group</taxon>
        <taxon>Aneurinibacillus</taxon>
    </lineage>
</organism>
<dbReference type="InterPro" id="IPR015867">
    <property type="entry name" value="N-reg_PII/ATP_PRibTrfase_C"/>
</dbReference>
<evidence type="ECO:0000313" key="7">
    <source>
        <dbReference type="Proteomes" id="UP000198956"/>
    </source>
</evidence>
<dbReference type="Gene3D" id="3.40.1390.30">
    <property type="entry name" value="NIF3 (NGG1p interacting factor 3)-like"/>
    <property type="match status" value="1"/>
</dbReference>
<dbReference type="AlphaFoldDB" id="A0A1G7Z3C1"/>
<dbReference type="Proteomes" id="UP000198956">
    <property type="component" value="Unassembled WGS sequence"/>
</dbReference>
<dbReference type="GO" id="GO:0046872">
    <property type="term" value="F:metal ion binding"/>
    <property type="evidence" value="ECO:0007669"/>
    <property type="project" value="UniProtKB-UniRule"/>
</dbReference>
<evidence type="ECO:0000256" key="3">
    <source>
        <dbReference type="ARBA" id="ARBA00022723"/>
    </source>
</evidence>
<dbReference type="PANTHER" id="PTHR13799">
    <property type="entry name" value="NGG1 INTERACTING FACTOR 3"/>
    <property type="match status" value="1"/>
</dbReference>
<evidence type="ECO:0000256" key="4">
    <source>
        <dbReference type="PIRNR" id="PIRNR037489"/>
    </source>
</evidence>
<dbReference type="InterPro" id="IPR017221">
    <property type="entry name" value="DUF34/NIF3_bac"/>
</dbReference>
<dbReference type="RefSeq" id="WP_057898113.1">
    <property type="nucleotide sequence ID" value="NZ_FNDE01000009.1"/>
</dbReference>
<dbReference type="EMBL" id="FNDE01000009">
    <property type="protein sequence ID" value="SDH03203.1"/>
    <property type="molecule type" value="Genomic_DNA"/>
</dbReference>
<feature type="binding site" evidence="5">
    <location>
        <position position="67"/>
    </location>
    <ligand>
        <name>a divalent metal cation</name>
        <dbReference type="ChEBI" id="CHEBI:60240"/>
        <label>1</label>
    </ligand>
</feature>
<protein>
    <recommendedName>
        <fullName evidence="2 4">GTP cyclohydrolase 1 type 2 homolog</fullName>
    </recommendedName>
</protein>
<dbReference type="Gene3D" id="3.30.70.120">
    <property type="match status" value="1"/>
</dbReference>
<dbReference type="InterPro" id="IPR002678">
    <property type="entry name" value="DUF34/NIF3"/>
</dbReference>
<feature type="binding site" evidence="5">
    <location>
        <position position="331"/>
    </location>
    <ligand>
        <name>a divalent metal cation</name>
        <dbReference type="ChEBI" id="CHEBI:60240"/>
        <label>1</label>
    </ligand>
</feature>
<comment type="similarity">
    <text evidence="1 4">Belongs to the GTP cyclohydrolase I type 2/NIF3 family.</text>
</comment>
<dbReference type="OrthoDB" id="9792792at2"/>
<evidence type="ECO:0000256" key="1">
    <source>
        <dbReference type="ARBA" id="ARBA00006964"/>
    </source>
</evidence>
<keyword evidence="3 4" id="KW-0479">Metal-binding</keyword>
<gene>
    <name evidence="6" type="ORF">SAMN04489735_100911</name>
</gene>
<reference evidence="6 7" key="1">
    <citation type="submission" date="2016-10" db="EMBL/GenBank/DDBJ databases">
        <authorList>
            <person name="de Groot N.N."/>
        </authorList>
    </citation>
    <scope>NUCLEOTIDE SEQUENCE [LARGE SCALE GENOMIC DNA]</scope>
    <source>
        <strain evidence="6 7">L 420-91</strain>
    </source>
</reference>
<dbReference type="Pfam" id="PF01784">
    <property type="entry name" value="DUF34_NIF3"/>
    <property type="match status" value="1"/>
</dbReference>